<dbReference type="SFLD" id="SFLDG00358">
    <property type="entry name" value="Main_(cytGST)"/>
    <property type="match status" value="1"/>
</dbReference>
<proteinExistence type="predicted"/>
<dbReference type="SUPFAM" id="SSF52833">
    <property type="entry name" value="Thioredoxin-like"/>
    <property type="match status" value="1"/>
</dbReference>
<evidence type="ECO:0000313" key="2">
    <source>
        <dbReference type="EMBL" id="TCP26248.1"/>
    </source>
</evidence>
<protein>
    <submittedName>
        <fullName evidence="2">Glutathione S-transferase</fullName>
    </submittedName>
</protein>
<dbReference type="InterPro" id="IPR004045">
    <property type="entry name" value="Glutathione_S-Trfase_N"/>
</dbReference>
<evidence type="ECO:0000259" key="1">
    <source>
        <dbReference type="PROSITE" id="PS50404"/>
    </source>
</evidence>
<feature type="domain" description="GST N-terminal" evidence="1">
    <location>
        <begin position="1"/>
        <end position="81"/>
    </location>
</feature>
<sequence>MMIRLHHCSQARSFRILWLLHEMGLEFEVERHSFFDKSLRSPGYLALSPAGRVPALEIDGRVLFESGAITEYLVETRPECGLGRFAGDVERVDWLEWLHFAETIGQHIAVLTQQHIVLREDWMRSPTVMQLEARRLEKTLEVIDHALEGRDWLLPSGFSAVDTNVGYGVMMARRFVPADLLPGVDAYYQRCAARPAFQKAVAEDGAAELYTRDFYEAPDA</sequence>
<keyword evidence="2" id="KW-0808">Transferase</keyword>
<dbReference type="Gene3D" id="3.40.30.10">
    <property type="entry name" value="Glutaredoxin"/>
    <property type="match status" value="1"/>
</dbReference>
<dbReference type="InterPro" id="IPR036282">
    <property type="entry name" value="Glutathione-S-Trfase_C_sf"/>
</dbReference>
<reference evidence="2 3" key="1">
    <citation type="submission" date="2019-03" db="EMBL/GenBank/DDBJ databases">
        <title>Genomic Encyclopedia of Type Strains, Phase IV (KMG-IV): sequencing the most valuable type-strain genomes for metagenomic binning, comparative biology and taxonomic classification.</title>
        <authorList>
            <person name="Goeker M."/>
        </authorList>
    </citation>
    <scope>NUCLEOTIDE SEQUENCE [LARGE SCALE GENOMIC DNA]</scope>
    <source>
        <strain evidence="2 3">DSM 2781</strain>
    </source>
</reference>
<keyword evidence="3" id="KW-1185">Reference proteome</keyword>
<dbReference type="Pfam" id="PF02798">
    <property type="entry name" value="GST_N"/>
    <property type="match status" value="1"/>
</dbReference>
<evidence type="ECO:0000313" key="3">
    <source>
        <dbReference type="Proteomes" id="UP000295733"/>
    </source>
</evidence>
<dbReference type="SFLD" id="SFLDS00019">
    <property type="entry name" value="Glutathione_Transferase_(cytos"/>
    <property type="match status" value="1"/>
</dbReference>
<dbReference type="AlphaFoldDB" id="A0A4R2NX73"/>
<dbReference type="PANTHER" id="PTHR44051">
    <property type="entry name" value="GLUTATHIONE S-TRANSFERASE-RELATED"/>
    <property type="match status" value="1"/>
</dbReference>
<dbReference type="GO" id="GO:0016740">
    <property type="term" value="F:transferase activity"/>
    <property type="evidence" value="ECO:0007669"/>
    <property type="project" value="UniProtKB-KW"/>
</dbReference>
<comment type="caution">
    <text evidence="2">The sequence shown here is derived from an EMBL/GenBank/DDBJ whole genome shotgun (WGS) entry which is preliminary data.</text>
</comment>
<name>A0A4R2NX73_RHOAD</name>
<dbReference type="Gene3D" id="1.20.1050.10">
    <property type="match status" value="1"/>
</dbReference>
<dbReference type="SUPFAM" id="SSF47616">
    <property type="entry name" value="GST C-terminal domain-like"/>
    <property type="match status" value="1"/>
</dbReference>
<dbReference type="RefSeq" id="WP_306666791.1">
    <property type="nucleotide sequence ID" value="NZ_NRRP01000051.1"/>
</dbReference>
<dbReference type="SFLD" id="SFLDG01150">
    <property type="entry name" value="Main.1:_Beta-like"/>
    <property type="match status" value="1"/>
</dbReference>
<dbReference type="InterPro" id="IPR036249">
    <property type="entry name" value="Thioredoxin-like_sf"/>
</dbReference>
<organism evidence="2 3">
    <name type="scientific">Rhodovulum adriaticum</name>
    <name type="common">Rhodopseudomonas adriatica</name>
    <dbReference type="NCBI Taxonomy" id="35804"/>
    <lineage>
        <taxon>Bacteria</taxon>
        <taxon>Pseudomonadati</taxon>
        <taxon>Pseudomonadota</taxon>
        <taxon>Alphaproteobacteria</taxon>
        <taxon>Rhodobacterales</taxon>
        <taxon>Paracoccaceae</taxon>
        <taxon>Rhodovulum</taxon>
    </lineage>
</organism>
<dbReference type="PANTHER" id="PTHR44051:SF8">
    <property type="entry name" value="GLUTATHIONE S-TRANSFERASE GSTA"/>
    <property type="match status" value="1"/>
</dbReference>
<gene>
    <name evidence="2" type="ORF">EV656_102211</name>
</gene>
<dbReference type="Proteomes" id="UP000295733">
    <property type="component" value="Unassembled WGS sequence"/>
</dbReference>
<dbReference type="CDD" id="cd03046">
    <property type="entry name" value="GST_N_GTT1_like"/>
    <property type="match status" value="1"/>
</dbReference>
<dbReference type="PROSITE" id="PS50404">
    <property type="entry name" value="GST_NTER"/>
    <property type="match status" value="1"/>
</dbReference>
<dbReference type="InterPro" id="IPR040079">
    <property type="entry name" value="Glutathione_S-Trfase"/>
</dbReference>
<accession>A0A4R2NX73</accession>
<dbReference type="EMBL" id="SLXL01000002">
    <property type="protein sequence ID" value="TCP26248.1"/>
    <property type="molecule type" value="Genomic_DNA"/>
</dbReference>